<name>A0ABW3D761_9BACL</name>
<feature type="transmembrane region" description="Helical" evidence="4">
    <location>
        <begin position="292"/>
        <end position="315"/>
    </location>
</feature>
<dbReference type="RefSeq" id="WP_379287584.1">
    <property type="nucleotide sequence ID" value="NZ_JBHTIU010000028.1"/>
</dbReference>
<feature type="transmembrane region" description="Helical" evidence="4">
    <location>
        <begin position="12"/>
        <end position="36"/>
    </location>
</feature>
<dbReference type="Pfam" id="PF17853">
    <property type="entry name" value="GGDEF_2"/>
    <property type="match status" value="1"/>
</dbReference>
<dbReference type="Gene3D" id="1.10.10.60">
    <property type="entry name" value="Homeodomain-like"/>
    <property type="match status" value="2"/>
</dbReference>
<accession>A0ABW3D761</accession>
<keyword evidence="4" id="KW-0812">Transmembrane</keyword>
<dbReference type="PANTHER" id="PTHR43280:SF28">
    <property type="entry name" value="HTH-TYPE TRANSCRIPTIONAL ACTIVATOR RHAS"/>
    <property type="match status" value="1"/>
</dbReference>
<keyword evidence="2" id="KW-0238">DNA-binding</keyword>
<evidence type="ECO:0000256" key="3">
    <source>
        <dbReference type="ARBA" id="ARBA00023163"/>
    </source>
</evidence>
<dbReference type="SUPFAM" id="SSF46689">
    <property type="entry name" value="Homeodomain-like"/>
    <property type="match status" value="2"/>
</dbReference>
<evidence type="ECO:0000256" key="4">
    <source>
        <dbReference type="SAM" id="Phobius"/>
    </source>
</evidence>
<dbReference type="InterPro" id="IPR009057">
    <property type="entry name" value="Homeodomain-like_sf"/>
</dbReference>
<keyword evidence="1" id="KW-0805">Transcription regulation</keyword>
<dbReference type="InterPro" id="IPR018060">
    <property type="entry name" value="HTH_AraC"/>
</dbReference>
<dbReference type="EMBL" id="JBHTIU010000028">
    <property type="protein sequence ID" value="MFD0869288.1"/>
    <property type="molecule type" value="Genomic_DNA"/>
</dbReference>
<dbReference type="PROSITE" id="PS00041">
    <property type="entry name" value="HTH_ARAC_FAMILY_1"/>
    <property type="match status" value="1"/>
</dbReference>
<evidence type="ECO:0000259" key="5">
    <source>
        <dbReference type="PROSITE" id="PS01124"/>
    </source>
</evidence>
<keyword evidence="4" id="KW-1133">Transmembrane helix</keyword>
<evidence type="ECO:0000313" key="7">
    <source>
        <dbReference type="Proteomes" id="UP001597120"/>
    </source>
</evidence>
<evidence type="ECO:0000256" key="1">
    <source>
        <dbReference type="ARBA" id="ARBA00023015"/>
    </source>
</evidence>
<keyword evidence="4" id="KW-0472">Membrane</keyword>
<evidence type="ECO:0000313" key="6">
    <source>
        <dbReference type="EMBL" id="MFD0869288.1"/>
    </source>
</evidence>
<evidence type="ECO:0000256" key="2">
    <source>
        <dbReference type="ARBA" id="ARBA00023125"/>
    </source>
</evidence>
<dbReference type="PANTHER" id="PTHR43280">
    <property type="entry name" value="ARAC-FAMILY TRANSCRIPTIONAL REGULATOR"/>
    <property type="match status" value="1"/>
</dbReference>
<organism evidence="6 7">
    <name type="scientific">Paenibacillus residui</name>
    <dbReference type="NCBI Taxonomy" id="629724"/>
    <lineage>
        <taxon>Bacteria</taxon>
        <taxon>Bacillati</taxon>
        <taxon>Bacillota</taxon>
        <taxon>Bacilli</taxon>
        <taxon>Bacillales</taxon>
        <taxon>Paenibacillaceae</taxon>
        <taxon>Paenibacillus</taxon>
    </lineage>
</organism>
<comment type="caution">
    <text evidence="6">The sequence shown here is derived from an EMBL/GenBank/DDBJ whole genome shotgun (WGS) entry which is preliminary data.</text>
</comment>
<dbReference type="Pfam" id="PF12833">
    <property type="entry name" value="HTH_18"/>
    <property type="match status" value="1"/>
</dbReference>
<keyword evidence="7" id="KW-1185">Reference proteome</keyword>
<reference evidence="7" key="1">
    <citation type="journal article" date="2019" name="Int. J. Syst. Evol. Microbiol.">
        <title>The Global Catalogue of Microorganisms (GCM) 10K type strain sequencing project: providing services to taxonomists for standard genome sequencing and annotation.</title>
        <authorList>
            <consortium name="The Broad Institute Genomics Platform"/>
            <consortium name="The Broad Institute Genome Sequencing Center for Infectious Disease"/>
            <person name="Wu L."/>
            <person name="Ma J."/>
        </authorList>
    </citation>
    <scope>NUCLEOTIDE SEQUENCE [LARGE SCALE GENOMIC DNA]</scope>
    <source>
        <strain evidence="7">CCUG 57263</strain>
    </source>
</reference>
<gene>
    <name evidence="6" type="ORF">ACFQ03_09000</name>
</gene>
<feature type="domain" description="HTH araC/xylS-type" evidence="5">
    <location>
        <begin position="645"/>
        <end position="743"/>
    </location>
</feature>
<keyword evidence="3" id="KW-0804">Transcription</keyword>
<dbReference type="InterPro" id="IPR041522">
    <property type="entry name" value="CdaR_GGDEF"/>
</dbReference>
<sequence>MIRHISETKSAFRKYLILFFTMILIPTLLLLAWQIYSKYRDAVQKTVSVSEAALESASRNLDLLLDQFGQISLQISLTPDVLEMLNRPFDLQAYQYADIKGQLRSWMNSNALFESIYLDILQNGKVLTVNEGLYDLKDFYDKDFLNRVTGAASEFPRPWVGLRERPGEPGKEILSFVKPVPATQKTALGYLVFNIHKDVFMSTLLNLNSQMSGPLIVADPWGRPVSSTVEGLDLDKMLPKLGPGAIYTETVSLAGKKYILSGAKSTTNGWALMQLTPAGPYTPVVTDAIRQAVLIMLGVLAVGVGLSYLFASILYDPWRRLATKLQEFVMRAPGDSQDAYAVVNRAIHNLITTIRHNEPIVRNHVVHEWLHNHQPEDPDAARRFSEAGIQFVSPYHAVLVVVDESRRDRDSSAGHTLFLFSLAEDELRARFMAAGTILDRGKFAFILNFDREVFDGELMAELEDGCRTIQRLAHSRLKAELYFFVSGIGPLDQLAEAYEQVKRAMTYKAFLPQSAVCFVEETKESGHFQYPAAYQKKILNTILAGDQSRVEHYMSELFDRYLSSSGSPYPKLLQMIVILMSHVLGSLVQEGYDIEPLMDQVDLLQLQQCQNQSELRSMLMRQIGQIMDYLETVRKQAEGSSPWVRQAMDYIEAHYANNISISDIASHIGISPSHLSRIFKAEVGKSPLEYLTERRLAMSKTLLKDKSKSLQQISQLIGYNDAHTFIRSFKKAEGTTPGEYRKKVMDLS</sequence>
<protein>
    <submittedName>
        <fullName evidence="6">Helix-turn-helix domain-containing protein</fullName>
    </submittedName>
</protein>
<dbReference type="InterPro" id="IPR018062">
    <property type="entry name" value="HTH_AraC-typ_CS"/>
</dbReference>
<dbReference type="PROSITE" id="PS01124">
    <property type="entry name" value="HTH_ARAC_FAMILY_2"/>
    <property type="match status" value="1"/>
</dbReference>
<dbReference type="Proteomes" id="UP001597120">
    <property type="component" value="Unassembled WGS sequence"/>
</dbReference>
<dbReference type="SMART" id="SM00342">
    <property type="entry name" value="HTH_ARAC"/>
    <property type="match status" value="1"/>
</dbReference>
<proteinExistence type="predicted"/>